<evidence type="ECO:0000256" key="9">
    <source>
        <dbReference type="SAM" id="Phobius"/>
    </source>
</evidence>
<evidence type="ECO:0000259" key="10">
    <source>
        <dbReference type="Pfam" id="PF00060"/>
    </source>
</evidence>
<dbReference type="PANTHER" id="PTHR42643:SF24">
    <property type="entry name" value="IONOTROPIC RECEPTOR 60A"/>
    <property type="match status" value="1"/>
</dbReference>
<dbReference type="InterPro" id="IPR052192">
    <property type="entry name" value="Insect_Ionotropic_Sensory_Rcpt"/>
</dbReference>
<name>A0AAN7P1W1_9COLE</name>
<dbReference type="Proteomes" id="UP001353858">
    <property type="component" value="Unassembled WGS sequence"/>
</dbReference>
<organism evidence="11 12">
    <name type="scientific">Aquatica leii</name>
    <dbReference type="NCBI Taxonomy" id="1421715"/>
    <lineage>
        <taxon>Eukaryota</taxon>
        <taxon>Metazoa</taxon>
        <taxon>Ecdysozoa</taxon>
        <taxon>Arthropoda</taxon>
        <taxon>Hexapoda</taxon>
        <taxon>Insecta</taxon>
        <taxon>Pterygota</taxon>
        <taxon>Neoptera</taxon>
        <taxon>Endopterygota</taxon>
        <taxon>Coleoptera</taxon>
        <taxon>Polyphaga</taxon>
        <taxon>Elateriformia</taxon>
        <taxon>Elateroidea</taxon>
        <taxon>Lampyridae</taxon>
        <taxon>Luciolinae</taxon>
        <taxon>Aquatica</taxon>
    </lineage>
</organism>
<evidence type="ECO:0000256" key="2">
    <source>
        <dbReference type="ARBA" id="ARBA00008685"/>
    </source>
</evidence>
<dbReference type="EMBL" id="JARPUR010000005">
    <property type="protein sequence ID" value="KAK4875259.1"/>
    <property type="molecule type" value="Genomic_DNA"/>
</dbReference>
<evidence type="ECO:0000256" key="4">
    <source>
        <dbReference type="ARBA" id="ARBA00022692"/>
    </source>
</evidence>
<keyword evidence="7" id="KW-0675">Receptor</keyword>
<feature type="transmembrane region" description="Helical" evidence="9">
    <location>
        <begin position="507"/>
        <end position="527"/>
    </location>
</feature>
<dbReference type="SUPFAM" id="SSF53850">
    <property type="entry name" value="Periplasmic binding protein-like II"/>
    <property type="match status" value="1"/>
</dbReference>
<reference evidence="12" key="1">
    <citation type="submission" date="2023-01" db="EMBL/GenBank/DDBJ databases">
        <title>Key to firefly adult light organ development and bioluminescence: homeobox transcription factors regulate luciferase expression and transportation to peroxisome.</title>
        <authorList>
            <person name="Fu X."/>
        </authorList>
    </citation>
    <scope>NUCLEOTIDE SEQUENCE [LARGE SCALE GENOMIC DNA]</scope>
</reference>
<gene>
    <name evidence="11" type="ORF">RN001_011681</name>
</gene>
<comment type="caution">
    <text evidence="11">The sequence shown here is derived from an EMBL/GenBank/DDBJ whole genome shotgun (WGS) entry which is preliminary data.</text>
</comment>
<feature type="transmembrane region" description="Helical" evidence="9">
    <location>
        <begin position="296"/>
        <end position="313"/>
    </location>
</feature>
<dbReference type="AlphaFoldDB" id="A0AAN7P1W1"/>
<sequence length="531" mass="60897">MFNEDETLAFIYDEYVNIEMPKVIKNPYVVARCLGQTNSNLDQSVVYIIHLQKPELLNSTFAFLKVSTFWTQTQYQYNRYIIIINESNTQDLQKIFTFFWNLKIHKVLVLTQQKSNDETSVQIHTSNPFCKENNCGTFVNVIRSENCDDIVFFNFPKKYTDINNCSIALLTTTVENSGLKTYIINVLTGCAKHVNGKFILKYASGKNELIDILMQPTIAVSMSSTNPSAFDLSNILIRNKVIIVVNGGDIISPMKVLFIIFKGEVWLTIIASICLTALTLWLILSFDKKLFTISEFGKIFLDVFLATIWGYFVSVPKNIKARYVFICYLVYQMHIQTGFTSNLVTVLTTPQYQPGIQNLEELIRSNLSIIGFRSTKKLYFLGDENSNSIYNKIKNQMLYTNTTQFERIDLLKYGNCAILMLELEFNSVESTVGEKFRVNRINTDLVTGTVRTYYAMGPGHYFLHTLNSFMSNMDESGITQRNIKKMYDDYKVKPRVKKLVPLNLKHLLCAFAFLLFGLTIASVAFVVEMVL</sequence>
<dbReference type="GO" id="GO:0015276">
    <property type="term" value="F:ligand-gated monoatomic ion channel activity"/>
    <property type="evidence" value="ECO:0007669"/>
    <property type="project" value="InterPro"/>
</dbReference>
<evidence type="ECO:0000256" key="5">
    <source>
        <dbReference type="ARBA" id="ARBA00022989"/>
    </source>
</evidence>
<keyword evidence="6 9" id="KW-0472">Membrane</keyword>
<keyword evidence="8" id="KW-0325">Glycoprotein</keyword>
<evidence type="ECO:0000256" key="3">
    <source>
        <dbReference type="ARBA" id="ARBA00022475"/>
    </source>
</evidence>
<dbReference type="Pfam" id="PF00060">
    <property type="entry name" value="Lig_chan"/>
    <property type="match status" value="1"/>
</dbReference>
<comment type="similarity">
    <text evidence="2">Belongs to the glutamate-gated ion channel (TC 1.A.10.1) family.</text>
</comment>
<evidence type="ECO:0000256" key="6">
    <source>
        <dbReference type="ARBA" id="ARBA00023136"/>
    </source>
</evidence>
<evidence type="ECO:0000313" key="11">
    <source>
        <dbReference type="EMBL" id="KAK4875259.1"/>
    </source>
</evidence>
<dbReference type="GO" id="GO:0005886">
    <property type="term" value="C:plasma membrane"/>
    <property type="evidence" value="ECO:0007669"/>
    <property type="project" value="UniProtKB-SubCell"/>
</dbReference>
<proteinExistence type="inferred from homology"/>
<dbReference type="GO" id="GO:0050906">
    <property type="term" value="P:detection of stimulus involved in sensory perception"/>
    <property type="evidence" value="ECO:0007669"/>
    <property type="project" value="UniProtKB-ARBA"/>
</dbReference>
<keyword evidence="12" id="KW-1185">Reference proteome</keyword>
<feature type="domain" description="Ionotropic glutamate receptor C-terminal" evidence="10">
    <location>
        <begin position="264"/>
        <end position="517"/>
    </location>
</feature>
<keyword evidence="5 9" id="KW-1133">Transmembrane helix</keyword>
<dbReference type="Gene3D" id="1.10.287.70">
    <property type="match status" value="1"/>
</dbReference>
<evidence type="ECO:0000256" key="8">
    <source>
        <dbReference type="ARBA" id="ARBA00023180"/>
    </source>
</evidence>
<evidence type="ECO:0000256" key="1">
    <source>
        <dbReference type="ARBA" id="ARBA00004651"/>
    </source>
</evidence>
<dbReference type="PANTHER" id="PTHR42643">
    <property type="entry name" value="IONOTROPIC RECEPTOR 20A-RELATED"/>
    <property type="match status" value="1"/>
</dbReference>
<protein>
    <recommendedName>
        <fullName evidence="10">Ionotropic glutamate receptor C-terminal domain-containing protein</fullName>
    </recommendedName>
</protein>
<evidence type="ECO:0000256" key="7">
    <source>
        <dbReference type="ARBA" id="ARBA00023170"/>
    </source>
</evidence>
<comment type="subcellular location">
    <subcellularLocation>
        <location evidence="1">Cell membrane</location>
        <topology evidence="1">Multi-pass membrane protein</topology>
    </subcellularLocation>
</comment>
<keyword evidence="3" id="KW-1003">Cell membrane</keyword>
<feature type="transmembrane region" description="Helical" evidence="9">
    <location>
        <begin position="265"/>
        <end position="284"/>
    </location>
</feature>
<accession>A0AAN7P1W1</accession>
<keyword evidence="4 9" id="KW-0812">Transmembrane</keyword>
<dbReference type="InterPro" id="IPR001320">
    <property type="entry name" value="Iontro_rcpt_C"/>
</dbReference>
<evidence type="ECO:0000313" key="12">
    <source>
        <dbReference type="Proteomes" id="UP001353858"/>
    </source>
</evidence>